<proteinExistence type="inferred from homology"/>
<dbReference type="InterPro" id="IPR007248">
    <property type="entry name" value="Mpv17_PMP22"/>
</dbReference>
<dbReference type="OrthoDB" id="430207at2759"/>
<dbReference type="GO" id="GO:0005737">
    <property type="term" value="C:cytoplasm"/>
    <property type="evidence" value="ECO:0007669"/>
    <property type="project" value="TreeGrafter"/>
</dbReference>
<protein>
    <submittedName>
        <fullName evidence="8">Uncharacterized protein</fullName>
    </submittedName>
</protein>
<comment type="similarity">
    <text evidence="2">Belongs to the peroxisomal membrane protein PXMP2/4 family.</text>
</comment>
<evidence type="ECO:0000256" key="4">
    <source>
        <dbReference type="ARBA" id="ARBA00022989"/>
    </source>
</evidence>
<feature type="transmembrane region" description="Helical" evidence="7">
    <location>
        <begin position="126"/>
        <end position="149"/>
    </location>
</feature>
<accession>A0A9Q1LPS3</accession>
<evidence type="ECO:0000256" key="3">
    <source>
        <dbReference type="ARBA" id="ARBA00022692"/>
    </source>
</evidence>
<feature type="compositionally biased region" description="Polar residues" evidence="6">
    <location>
        <begin position="313"/>
        <end position="324"/>
    </location>
</feature>
<organism evidence="8 9">
    <name type="scientific">Anisodus acutangulus</name>
    <dbReference type="NCBI Taxonomy" id="402998"/>
    <lineage>
        <taxon>Eukaryota</taxon>
        <taxon>Viridiplantae</taxon>
        <taxon>Streptophyta</taxon>
        <taxon>Embryophyta</taxon>
        <taxon>Tracheophyta</taxon>
        <taxon>Spermatophyta</taxon>
        <taxon>Magnoliopsida</taxon>
        <taxon>eudicotyledons</taxon>
        <taxon>Gunneridae</taxon>
        <taxon>Pentapetalae</taxon>
        <taxon>asterids</taxon>
        <taxon>lamiids</taxon>
        <taxon>Solanales</taxon>
        <taxon>Solanaceae</taxon>
        <taxon>Solanoideae</taxon>
        <taxon>Hyoscyameae</taxon>
        <taxon>Anisodus</taxon>
    </lineage>
</organism>
<feature type="transmembrane region" description="Helical" evidence="7">
    <location>
        <begin position="257"/>
        <end position="278"/>
    </location>
</feature>
<evidence type="ECO:0000256" key="1">
    <source>
        <dbReference type="ARBA" id="ARBA00004141"/>
    </source>
</evidence>
<feature type="transmembrane region" description="Helical" evidence="7">
    <location>
        <begin position="161"/>
        <end position="183"/>
    </location>
</feature>
<dbReference type="EMBL" id="JAJAGQ010000016">
    <property type="protein sequence ID" value="KAJ8539532.1"/>
    <property type="molecule type" value="Genomic_DNA"/>
</dbReference>
<gene>
    <name evidence="8" type="ORF">K7X08_013784</name>
</gene>
<evidence type="ECO:0000256" key="5">
    <source>
        <dbReference type="ARBA" id="ARBA00023136"/>
    </source>
</evidence>
<feature type="compositionally biased region" description="Pro residues" evidence="6">
    <location>
        <begin position="355"/>
        <end position="365"/>
    </location>
</feature>
<comment type="subcellular location">
    <subcellularLocation>
        <location evidence="1">Membrane</location>
        <topology evidence="1">Multi-pass membrane protein</topology>
    </subcellularLocation>
</comment>
<dbReference type="Proteomes" id="UP001152561">
    <property type="component" value="Unassembled WGS sequence"/>
</dbReference>
<keyword evidence="3 7" id="KW-0812">Transmembrane</keyword>
<dbReference type="Pfam" id="PF04117">
    <property type="entry name" value="Mpv17_PMP22"/>
    <property type="match status" value="1"/>
</dbReference>
<evidence type="ECO:0000256" key="6">
    <source>
        <dbReference type="SAM" id="MobiDB-lite"/>
    </source>
</evidence>
<reference evidence="9" key="1">
    <citation type="journal article" date="2023" name="Proc. Natl. Acad. Sci. U.S.A.">
        <title>Genomic and structural basis for evolution of tropane alkaloid biosynthesis.</title>
        <authorList>
            <person name="Wanga Y.-J."/>
            <person name="Taina T."/>
            <person name="Yua J.-Y."/>
            <person name="Lia J."/>
            <person name="Xua B."/>
            <person name="Chenc J."/>
            <person name="D'Auriad J.C."/>
            <person name="Huanga J.-P."/>
            <person name="Huanga S.-X."/>
        </authorList>
    </citation>
    <scope>NUCLEOTIDE SEQUENCE [LARGE SCALE GENOMIC DNA]</scope>
    <source>
        <strain evidence="9">cv. KIB-2019</strain>
    </source>
</reference>
<evidence type="ECO:0000256" key="2">
    <source>
        <dbReference type="ARBA" id="ARBA00006824"/>
    </source>
</evidence>
<dbReference type="PANTHER" id="PTHR11266:SF115">
    <property type="entry name" value="PXMP2_4 FAMILY PROTEIN 4-LIKE"/>
    <property type="match status" value="1"/>
</dbReference>
<keyword evidence="5 7" id="KW-0472">Membrane</keyword>
<sequence>MGLNFLTSLAKHTTIQHSKRYFTSKNSISRIWTNSTKSCPNNFNTTNVPTTPSFSFLFFLRKSYSSSSSSKTQVGVLGWYLGALESRPIITKSISSAIIYAASDVTSQMITMSHSDSLDIIRTLRMAGFGLLILGTAQHLWFGFVARVLPKRDIISTLKKLLMGQLAFGPVINSIFFSFNAALQGENGEEIVARLKRDLLPTMMNGLMYWPLCDFLTYKVIPVHLQPLANSAFAYAWTIYLTYVASSKKAVAVYMKAFEFSVLFLVMGITAFVSFICFSTEGISSLPGMPFKWQNNDMTMTIKSRKLQDNGYGPSTNEGNSSNLGLEDYRPIDPVPNSKASIRPGPIEHVTPLMPYIPNPSPPPISTNDGHP</sequence>
<evidence type="ECO:0000313" key="9">
    <source>
        <dbReference type="Proteomes" id="UP001152561"/>
    </source>
</evidence>
<dbReference type="AlphaFoldDB" id="A0A9Q1LPS3"/>
<comment type="caution">
    <text evidence="8">The sequence shown here is derived from an EMBL/GenBank/DDBJ whole genome shotgun (WGS) entry which is preliminary data.</text>
</comment>
<dbReference type="GO" id="GO:0016020">
    <property type="term" value="C:membrane"/>
    <property type="evidence" value="ECO:0007669"/>
    <property type="project" value="UniProtKB-SubCell"/>
</dbReference>
<dbReference type="PANTHER" id="PTHR11266">
    <property type="entry name" value="PEROXISOMAL MEMBRANE PROTEIN 2, PXMP2 MPV17"/>
    <property type="match status" value="1"/>
</dbReference>
<name>A0A9Q1LPS3_9SOLA</name>
<feature type="transmembrane region" description="Helical" evidence="7">
    <location>
        <begin position="228"/>
        <end position="245"/>
    </location>
</feature>
<feature type="region of interest" description="Disordered" evidence="6">
    <location>
        <begin position="307"/>
        <end position="372"/>
    </location>
</feature>
<evidence type="ECO:0000313" key="8">
    <source>
        <dbReference type="EMBL" id="KAJ8539532.1"/>
    </source>
</evidence>
<keyword evidence="9" id="KW-1185">Reference proteome</keyword>
<keyword evidence="4 7" id="KW-1133">Transmembrane helix</keyword>
<evidence type="ECO:0000256" key="7">
    <source>
        <dbReference type="SAM" id="Phobius"/>
    </source>
</evidence>